<dbReference type="EMBL" id="BPMS01000015">
    <property type="protein sequence ID" value="GIZ89758.1"/>
    <property type="molecule type" value="Genomic_DNA"/>
</dbReference>
<dbReference type="SUPFAM" id="SSF53756">
    <property type="entry name" value="UDP-Glycosyltransferase/glycogen phosphorylase"/>
    <property type="match status" value="1"/>
</dbReference>
<dbReference type="Gene3D" id="3.40.50.2000">
    <property type="entry name" value="Glycogen Phosphorylase B"/>
    <property type="match status" value="1"/>
</dbReference>
<dbReference type="Proteomes" id="UP000887212">
    <property type="component" value="Unassembled WGS sequence"/>
</dbReference>
<comment type="caution">
    <text evidence="1">The sequence shown here is derived from an EMBL/GenBank/DDBJ whole genome shotgun (WGS) entry which is preliminary data.</text>
</comment>
<dbReference type="PANTHER" id="PTHR46656:SF3">
    <property type="entry name" value="PUTATIVE-RELATED"/>
    <property type="match status" value="1"/>
</dbReference>
<proteinExistence type="predicted"/>
<dbReference type="Proteomes" id="UP000887228">
    <property type="component" value="Unassembled WGS sequence"/>
</dbReference>
<reference evidence="1 4" key="1">
    <citation type="submission" date="2021-07" db="EMBL/GenBank/DDBJ databases">
        <title>Whole genome sequencing of carbapenem-resistant Pseudomonas spp. isolated in Japan.</title>
        <authorList>
            <person name="Suzuki M."/>
            <person name="Maehana S."/>
            <person name="Kitasato H."/>
        </authorList>
    </citation>
    <scope>NUCLEOTIDE SEQUENCE</scope>
    <source>
        <strain evidence="1">KAM435</strain>
        <strain evidence="2 4">KAM436</strain>
    </source>
</reference>
<dbReference type="CDD" id="cd01635">
    <property type="entry name" value="Glycosyltransferase_GTB-type"/>
    <property type="match status" value="1"/>
</dbReference>
<dbReference type="RefSeq" id="WP_203789801.1">
    <property type="nucleotide sequence ID" value="NZ_AP024354.1"/>
</dbReference>
<accession>A0AA37FMN9</accession>
<dbReference type="EMBL" id="BPMT01000015">
    <property type="protein sequence ID" value="GIZ94241.1"/>
    <property type="molecule type" value="Genomic_DNA"/>
</dbReference>
<evidence type="ECO:0000313" key="1">
    <source>
        <dbReference type="EMBL" id="GIZ89758.1"/>
    </source>
</evidence>
<dbReference type="AlphaFoldDB" id="A0AA37FMN9"/>
<gene>
    <name evidence="1" type="ORF">KAM435_30850</name>
    <name evidence="2" type="ORF">KAM436_32090</name>
</gene>
<dbReference type="Pfam" id="PF13692">
    <property type="entry name" value="Glyco_trans_1_4"/>
    <property type="match status" value="1"/>
</dbReference>
<organism evidence="1 3">
    <name type="scientific">Aquipseudomonas alcaligenes</name>
    <name type="common">Pseudomonas alcaligenes</name>
    <dbReference type="NCBI Taxonomy" id="43263"/>
    <lineage>
        <taxon>Bacteria</taxon>
        <taxon>Pseudomonadati</taxon>
        <taxon>Pseudomonadota</taxon>
        <taxon>Gammaproteobacteria</taxon>
        <taxon>Pseudomonadales</taxon>
        <taxon>Pseudomonadaceae</taxon>
        <taxon>Aquipseudomonas</taxon>
    </lineage>
</organism>
<evidence type="ECO:0000313" key="2">
    <source>
        <dbReference type="EMBL" id="GIZ94241.1"/>
    </source>
</evidence>
<evidence type="ECO:0000313" key="3">
    <source>
        <dbReference type="Proteomes" id="UP000887212"/>
    </source>
</evidence>
<evidence type="ECO:0008006" key="5">
    <source>
        <dbReference type="Google" id="ProtNLM"/>
    </source>
</evidence>
<evidence type="ECO:0000313" key="4">
    <source>
        <dbReference type="Proteomes" id="UP000887228"/>
    </source>
</evidence>
<protein>
    <recommendedName>
        <fullName evidence="5">Glycosyltransferase</fullName>
    </recommendedName>
</protein>
<name>A0AA37FMN9_AQUAC</name>
<dbReference type="PANTHER" id="PTHR46656">
    <property type="entry name" value="PUTATIVE-RELATED"/>
    <property type="match status" value="1"/>
</dbReference>
<sequence>MRILVFSETSASNLQSRLGTSEYSYYFVLREFLPVLQSMGEVQVVECPEQEVDAIYLSCRANGQSCVFLSFSPPHRTRLDLLCPTIPVFAWEFDTIPHEIWLGRAEEDWSWVVRQLGRAITHSASTVAATYRELEQCYPLLNAPAPVWDSFAALRAQSRYQGLSVIRGHGALFDSAALDLSGFLHADPDRWHAVVHDMPLPVGDLEAIAEKAALFASLHRKMGQTLDLPQEEVPPPDAAKIPRQRVFDRAWWQLGKRYVVDWYAKALADLLSAAAPHELEVVSETLHADVPVDLFKAAPFELILDGVVFTSVFNPYDGRKNWQDLLSAFCVEFSETPDAILLFKLTHRACTSVIAEMLRYLARLPKFQCRVVLLHGYLESADYEALVRATAYVVNASYGEGQCLPLMEFLSCGKPAIAPDHSGMSDYIDDRLAFVVASWDEATGWPHDPRFATRTHHKQISWESLRQAFAQAYTTYQDQPESYAEMAEYAIERMRQHCSRDVIRAKLEPFLYEAAACE</sequence>